<dbReference type="PANTHER" id="PTHR42953:SF2">
    <property type="entry name" value="ADHESION PROTEIN"/>
    <property type="match status" value="1"/>
</dbReference>
<gene>
    <name evidence="6" type="ORF">FW778_08880</name>
</gene>
<sequence length="318" mass="35313">MAHINIKKNYFKDKINKMKKRLVISISLLFWGFAFANAGTIKVVTTTTDLKSITELIGGNKVSVSSIATGYQNPHFVDPKPSYIINLSNADMFVTLGLDLEIGWSPQLLASSRNTKIQKGSAGYVDASQGIGLYQVPTSANRGEGDIHIFGNPHYWLDPLNGKVIARNIANGLERIDPSDKAMYENNLQAFFNNIDIKMREWQAEMAPFKGSKVIAYHNEWVYFETRFGLKIVDFMEPKPGIPPTPSQLVKVIGEVKANNIKVIISSPYFSTSSSDVVAKQTGIKVLTMATSVGAFPSIKNYFDLFDYDIKQLSAVLK</sequence>
<dbReference type="Proteomes" id="UP000326903">
    <property type="component" value="Unassembled WGS sequence"/>
</dbReference>
<evidence type="ECO:0000256" key="5">
    <source>
        <dbReference type="SAM" id="SignalP"/>
    </source>
</evidence>
<dbReference type="PRINTS" id="PR00690">
    <property type="entry name" value="ADHESNFAMILY"/>
</dbReference>
<keyword evidence="3 5" id="KW-0732">Signal</keyword>
<evidence type="ECO:0000256" key="2">
    <source>
        <dbReference type="ARBA" id="ARBA00022448"/>
    </source>
</evidence>
<comment type="caution">
    <text evidence="6">The sequence shown here is derived from an EMBL/GenBank/DDBJ whole genome shotgun (WGS) entry which is preliminary data.</text>
</comment>
<dbReference type="Gene3D" id="3.40.50.1980">
    <property type="entry name" value="Nitrogenase molybdenum iron protein domain"/>
    <property type="match status" value="2"/>
</dbReference>
<dbReference type="InterPro" id="IPR006128">
    <property type="entry name" value="Lipoprotein_PsaA-like"/>
</dbReference>
<dbReference type="PANTHER" id="PTHR42953">
    <property type="entry name" value="HIGH-AFFINITY ZINC UPTAKE SYSTEM PROTEIN ZNUA-RELATED"/>
    <property type="match status" value="1"/>
</dbReference>
<dbReference type="InterPro" id="IPR006127">
    <property type="entry name" value="ZnuA-like"/>
</dbReference>
<dbReference type="InterPro" id="IPR050492">
    <property type="entry name" value="Bact_metal-bind_prot9"/>
</dbReference>
<dbReference type="PRINTS" id="PR00691">
    <property type="entry name" value="ADHESINB"/>
</dbReference>
<name>A0A5J5IQ25_9BACT</name>
<feature type="signal peptide" evidence="5">
    <location>
        <begin position="1"/>
        <end position="36"/>
    </location>
</feature>
<evidence type="ECO:0000313" key="6">
    <source>
        <dbReference type="EMBL" id="KAA9042114.1"/>
    </source>
</evidence>
<keyword evidence="2 4" id="KW-0813">Transport</keyword>
<comment type="similarity">
    <text evidence="1 4">Belongs to the bacterial solute-binding protein 9 family.</text>
</comment>
<evidence type="ECO:0000256" key="1">
    <source>
        <dbReference type="ARBA" id="ARBA00011028"/>
    </source>
</evidence>
<keyword evidence="7" id="KW-1185">Reference proteome</keyword>
<dbReference type="EMBL" id="VYQF01000001">
    <property type="protein sequence ID" value="KAA9042114.1"/>
    <property type="molecule type" value="Genomic_DNA"/>
</dbReference>
<dbReference type="Pfam" id="PF01297">
    <property type="entry name" value="ZnuA"/>
    <property type="match status" value="1"/>
</dbReference>
<proteinExistence type="inferred from homology"/>
<evidence type="ECO:0000256" key="4">
    <source>
        <dbReference type="RuleBase" id="RU003512"/>
    </source>
</evidence>
<dbReference type="GO" id="GO:0046872">
    <property type="term" value="F:metal ion binding"/>
    <property type="evidence" value="ECO:0007669"/>
    <property type="project" value="InterPro"/>
</dbReference>
<dbReference type="AlphaFoldDB" id="A0A5J5IQ25"/>
<evidence type="ECO:0000313" key="7">
    <source>
        <dbReference type="Proteomes" id="UP000326903"/>
    </source>
</evidence>
<evidence type="ECO:0000256" key="3">
    <source>
        <dbReference type="ARBA" id="ARBA00022729"/>
    </source>
</evidence>
<reference evidence="6 7" key="1">
    <citation type="submission" date="2019-09" db="EMBL/GenBank/DDBJ databases">
        <title>Draft genome sequence of Ginsengibacter sp. BR5-29.</title>
        <authorList>
            <person name="Im W.-T."/>
        </authorList>
    </citation>
    <scope>NUCLEOTIDE SEQUENCE [LARGE SCALE GENOMIC DNA]</scope>
    <source>
        <strain evidence="6 7">BR5-29</strain>
    </source>
</reference>
<feature type="chain" id="PRO_5023917847" evidence="5">
    <location>
        <begin position="37"/>
        <end position="318"/>
    </location>
</feature>
<accession>A0A5J5IQ25</accession>
<dbReference type="SUPFAM" id="SSF53807">
    <property type="entry name" value="Helical backbone' metal receptor"/>
    <property type="match status" value="1"/>
</dbReference>
<dbReference type="GO" id="GO:0007155">
    <property type="term" value="P:cell adhesion"/>
    <property type="evidence" value="ECO:0007669"/>
    <property type="project" value="InterPro"/>
</dbReference>
<organism evidence="6 7">
    <name type="scientific">Ginsengibacter hankyongi</name>
    <dbReference type="NCBI Taxonomy" id="2607284"/>
    <lineage>
        <taxon>Bacteria</taxon>
        <taxon>Pseudomonadati</taxon>
        <taxon>Bacteroidota</taxon>
        <taxon>Chitinophagia</taxon>
        <taxon>Chitinophagales</taxon>
        <taxon>Chitinophagaceae</taxon>
        <taxon>Ginsengibacter</taxon>
    </lineage>
</organism>
<dbReference type="InterPro" id="IPR006129">
    <property type="entry name" value="AdhesinB"/>
</dbReference>
<protein>
    <submittedName>
        <fullName evidence="6">Zinc ABC transporter substrate-binding protein</fullName>
    </submittedName>
</protein>
<dbReference type="GO" id="GO:0030001">
    <property type="term" value="P:metal ion transport"/>
    <property type="evidence" value="ECO:0007669"/>
    <property type="project" value="InterPro"/>
</dbReference>